<dbReference type="RefSeq" id="WP_207705362.1">
    <property type="nucleotide sequence ID" value="NZ_JAFREL020000005.1"/>
</dbReference>
<gene>
    <name evidence="3" type="ORF">JZO67_004642</name>
</gene>
<organism evidence="3 4">
    <name type="scientific">Candidatus Enterococcus ferrettii</name>
    <dbReference type="NCBI Taxonomy" id="2815324"/>
    <lineage>
        <taxon>Bacteria</taxon>
        <taxon>Bacillati</taxon>
        <taxon>Bacillota</taxon>
        <taxon>Bacilli</taxon>
        <taxon>Lactobacillales</taxon>
        <taxon>Enterococcaceae</taxon>
        <taxon>Enterococcus</taxon>
    </lineage>
</organism>
<sequence length="1077" mass="118383">MKKIDEIRFILTKNKQAKRAIVLVCSAILMLVGIFTTMKMLDEKERVSAHPTNPITIRDEDGNNPFDVPIDGGAVFESILTAQSPKFDNYLQNDDIVPILEKKVVDGTGATVESGSAVGVDIRSIERTTYGNYVVLYGCSGSGRGGLIKLAVFNTEGVLLAEDLVGEVTGFNLRVNTGFYNMSNNRFLVGTQNGSFFRYEISGESDTAATINRVSLTVPNDPNTNIKANLHLKVNTFSTYSDNSMIVGRINTTRSEHEGAVKHRIPFSTVNVAGWSISGFSGASSYLFSVENLLHTDPEINLPNVGSEVSTAPTSTFYNSDGKLYGTFYNSFYDGTTVTAKSSFQIFDTNEDTQDPFTGKKLKKRKYSFVTNSTMLVLEEICTNDYVYFLVLNPGDTELIRVNLNTYTSETIKTFPNGTRIKLIDNNDGTISYFGSTTSLTGAFYSDYYTNNLTGTNFFVSGLMKDLTNANPLETISVRALETNGYVYPTRIVDSGNNQLFMGGTTMDKDKFVDNLRLYSSATIPPTSNGEPSASMAFIGVLEINDDYSPIIKAEGNIDIDVSSASVANPSTTNYLNWNTLDRWLITGKEGGLVSDNGAVKVYDQMDSNDISLGSTPQDRERALQMNINRNPLAVDSAIDWASLGFNKTKSGAQKVTYFVTDSQGQTSVTSRWVNQKTNQTIEKADYCLDAQNFHIPLSGLDSAIPNDATFKRLAKTMAWNKTSGNIDEDGTDAAKLSNKVTIGAVQLQALRDATVAKPYPVDVTYKPESGVEVTNRVWVFVTTKNTIPNSETNPVVTPKDTNGVVYYADDYSIPFRLRGTQDRDEVLTRGNVKVYDYFDSTHETATELPTLADSGKNSNKLIVDFSPIQNALDPGVITPSVSYTWDGSTDGNHKFGTTTIGYLDVTLTGHTLWHVRQVVLDSSAEIVVPSKSYFDIQNILDNSGSPEIDPNYRANLTGESGKLADNPAFTEVSIPTDHLQSINDQVQLSLVIPEFYHYLGYHCTTQQSDPQGTSHQGNTSYTSGNPKLTKSTLNNDGEFWITLYIEPNTDGTGTTKTPQPYSWDYKKNDLGKIKTK</sequence>
<keyword evidence="4" id="KW-1185">Reference proteome</keyword>
<comment type="caution">
    <text evidence="3">The sequence shown here is derived from an EMBL/GenBank/DDBJ whole genome shotgun (WGS) entry which is preliminary data.</text>
</comment>
<evidence type="ECO:0000256" key="1">
    <source>
        <dbReference type="SAM" id="MobiDB-lite"/>
    </source>
</evidence>
<evidence type="ECO:0000313" key="3">
    <source>
        <dbReference type="EMBL" id="MEO1772660.1"/>
    </source>
</evidence>
<evidence type="ECO:0000256" key="2">
    <source>
        <dbReference type="SAM" id="Phobius"/>
    </source>
</evidence>
<protein>
    <submittedName>
        <fullName evidence="3">Uncharacterized protein</fullName>
    </submittedName>
</protein>
<evidence type="ECO:0000313" key="4">
    <source>
        <dbReference type="Proteomes" id="UP000664357"/>
    </source>
</evidence>
<reference evidence="3 4" key="1">
    <citation type="submission" date="2021-03" db="EMBL/GenBank/DDBJ databases">
        <authorList>
            <person name="Gilmore M.S."/>
            <person name="Schwartzman J."/>
            <person name="Van Tyne D."/>
            <person name="Martin M."/>
            <person name="Earl A.M."/>
            <person name="Manson A.L."/>
            <person name="Straub T."/>
            <person name="Salamzade R."/>
            <person name="Saavedra J."/>
            <person name="Lebreton F."/>
            <person name="Prichula J."/>
            <person name="Schaufler K."/>
            <person name="Gaca A."/>
            <person name="Sgardioli B."/>
            <person name="Wagenaar J."/>
            <person name="Strong T."/>
        </authorList>
    </citation>
    <scope>NUCLEOTIDE SEQUENCE [LARGE SCALE GENOMIC DNA]</scope>
    <source>
        <strain evidence="3 4">665A</strain>
    </source>
</reference>
<accession>A0ABV0EVH9</accession>
<feature type="region of interest" description="Disordered" evidence="1">
    <location>
        <begin position="1008"/>
        <end position="1030"/>
    </location>
</feature>
<feature type="transmembrane region" description="Helical" evidence="2">
    <location>
        <begin position="20"/>
        <end position="41"/>
    </location>
</feature>
<proteinExistence type="predicted"/>
<reference evidence="3 4" key="2">
    <citation type="submission" date="2024-02" db="EMBL/GenBank/DDBJ databases">
        <title>The Genome Sequence of Enterococcus sp. DIV0159.</title>
        <authorList>
            <person name="Earl A."/>
            <person name="Manson A."/>
            <person name="Gilmore M."/>
            <person name="Sanders J."/>
            <person name="Shea T."/>
            <person name="Howe W."/>
            <person name="Livny J."/>
            <person name="Cuomo C."/>
            <person name="Neafsey D."/>
            <person name="Birren B."/>
        </authorList>
    </citation>
    <scope>NUCLEOTIDE SEQUENCE [LARGE SCALE GENOMIC DNA]</scope>
    <source>
        <strain evidence="3 4">665A</strain>
    </source>
</reference>
<keyword evidence="2" id="KW-0812">Transmembrane</keyword>
<keyword evidence="2" id="KW-1133">Transmembrane helix</keyword>
<keyword evidence="2" id="KW-0472">Membrane</keyword>
<dbReference type="EMBL" id="JAFREL020000005">
    <property type="protein sequence ID" value="MEO1772660.1"/>
    <property type="molecule type" value="Genomic_DNA"/>
</dbReference>
<name>A0ABV0EVH9_9ENTE</name>
<dbReference type="Proteomes" id="UP000664357">
    <property type="component" value="Unassembled WGS sequence"/>
</dbReference>